<dbReference type="Gene3D" id="3.40.50.150">
    <property type="entry name" value="Vaccinia Virus protein VP39"/>
    <property type="match status" value="1"/>
</dbReference>
<evidence type="ECO:0000313" key="2">
    <source>
        <dbReference type="EMBL" id="CAL17779.1"/>
    </source>
</evidence>
<dbReference type="RefSeq" id="WP_011589605.1">
    <property type="nucleotide sequence ID" value="NC_008260.1"/>
</dbReference>
<reference evidence="2 3" key="1">
    <citation type="journal article" date="2006" name="Nat. Biotechnol.">
        <title>Genome sequence of the ubiquitous hydrocarbon-degrading marine bacterium Alcanivorax borkumensis.</title>
        <authorList>
            <person name="Schneiker S."/>
            <person name="Martins dos Santos V.A.P."/>
            <person name="Bartels D."/>
            <person name="Bekel T."/>
            <person name="Brecht M."/>
            <person name="Buhrmester J."/>
            <person name="Chernikova T.N."/>
            <person name="Denaro R."/>
            <person name="Ferrer M."/>
            <person name="Gertler C."/>
            <person name="Goesmann A."/>
            <person name="Golyshina O.V."/>
            <person name="Kaminski F."/>
            <person name="Khachane A.N."/>
            <person name="Lang S."/>
            <person name="Linke B."/>
            <person name="McHardy A.C."/>
            <person name="Meyer F."/>
            <person name="Nechitaylo T."/>
            <person name="Puehler A."/>
            <person name="Regenhardt D."/>
            <person name="Rupp O."/>
            <person name="Sabirova J.S."/>
            <person name="Selbitschka W."/>
            <person name="Yakimov M.M."/>
            <person name="Timmis K.N."/>
            <person name="Vorhoelter F.-J."/>
            <person name="Weidner S."/>
            <person name="Kaiser O."/>
            <person name="Golyshin P.N."/>
        </authorList>
    </citation>
    <scope>NUCLEOTIDE SEQUENCE [LARGE SCALE GENOMIC DNA]</scope>
    <source>
        <strain evidence="3">ATCC 700651 / DSM 11573 / NCIMB 13689 / SK2</strain>
    </source>
</reference>
<keyword evidence="1" id="KW-0808">Transferase</keyword>
<sequence>MLSYRHSYHAGNFADVLKHIVQVAIIEYLKKKDKPFTVHDTHAGAGSYAIASEHMQKTGEYQDGIAKLFGKRTGVGVIDQYVSLVEKLNPVGRLMDYPGSPQISASLLREQDVLQCTELHSTDFTLLKREFADDKRVQVLKDDAWHGLKALLPPRHRRGLVLIDPSYEMEADYNGVLPAVQMAMERFATATYAIWYPVLDRNRTESFIRRFVKAGIPNLLRVECCVRPDASGRGMTGTGMLIINPPYTLAQHMAQAMPLLKEALCDANGHTTVKMLTGENPQ</sequence>
<dbReference type="EMBL" id="AM286690">
    <property type="protein sequence ID" value="CAL17779.1"/>
    <property type="molecule type" value="Genomic_DNA"/>
</dbReference>
<feature type="binding site" evidence="1">
    <location>
        <position position="164"/>
    </location>
    <ligand>
        <name>S-adenosyl-L-methionine</name>
        <dbReference type="ChEBI" id="CHEBI:59789"/>
    </ligand>
</feature>
<keyword evidence="1" id="KW-0698">rRNA processing</keyword>
<dbReference type="HOGENOM" id="CLU_061769_0_0_6"/>
<dbReference type="PANTHER" id="PTHR37426:SF1">
    <property type="entry name" value="RIBOSOMAL RNA LARGE SUBUNIT METHYLTRANSFERASE J"/>
    <property type="match status" value="1"/>
</dbReference>
<dbReference type="InterPro" id="IPR029063">
    <property type="entry name" value="SAM-dependent_MTases_sf"/>
</dbReference>
<dbReference type="GO" id="GO:0070475">
    <property type="term" value="P:rRNA base methylation"/>
    <property type="evidence" value="ECO:0007669"/>
    <property type="project" value="UniProtKB-UniRule"/>
</dbReference>
<comment type="catalytic activity">
    <reaction evidence="1">
        <text>adenosine(2030) in 23S rRNA + S-adenosyl-L-methionine = N(6)-methyladenosine(2030) in 23S rRNA + S-adenosyl-L-homocysteine + H(+)</text>
        <dbReference type="Rhea" id="RHEA:43736"/>
        <dbReference type="Rhea" id="RHEA-COMP:10668"/>
        <dbReference type="Rhea" id="RHEA-COMP:10669"/>
        <dbReference type="ChEBI" id="CHEBI:15378"/>
        <dbReference type="ChEBI" id="CHEBI:57856"/>
        <dbReference type="ChEBI" id="CHEBI:59789"/>
        <dbReference type="ChEBI" id="CHEBI:74411"/>
        <dbReference type="ChEBI" id="CHEBI:74449"/>
        <dbReference type="EC" id="2.1.1.266"/>
    </reaction>
</comment>
<dbReference type="AlphaFoldDB" id="Q0VM19"/>
<dbReference type="KEGG" id="abo:ABO_2331"/>
<feature type="active site" description="Proton acceptor" evidence="1">
    <location>
        <position position="164"/>
    </location>
</feature>
<keyword evidence="3" id="KW-1185">Reference proteome</keyword>
<dbReference type="GO" id="GO:0003723">
    <property type="term" value="F:RNA binding"/>
    <property type="evidence" value="ECO:0007669"/>
    <property type="project" value="UniProtKB-UniRule"/>
</dbReference>
<keyword evidence="1" id="KW-0949">S-adenosyl-L-methionine</keyword>
<keyword evidence="1" id="KW-0694">RNA-binding</keyword>
<feature type="site" description="Interaction with substrate rRNA" evidence="1">
    <location>
        <position position="4"/>
    </location>
</feature>
<dbReference type="GO" id="GO:0005829">
    <property type="term" value="C:cytosol"/>
    <property type="evidence" value="ECO:0007669"/>
    <property type="project" value="TreeGrafter"/>
</dbReference>
<dbReference type="SUPFAM" id="SSF53335">
    <property type="entry name" value="S-adenosyl-L-methionine-dependent methyltransferases"/>
    <property type="match status" value="1"/>
</dbReference>
<proteinExistence type="inferred from homology"/>
<keyword evidence="1" id="KW-0489">Methyltransferase</keyword>
<dbReference type="Proteomes" id="UP000008871">
    <property type="component" value="Chromosome"/>
</dbReference>
<dbReference type="Pfam" id="PF04378">
    <property type="entry name" value="RsmJ"/>
    <property type="match status" value="1"/>
</dbReference>
<evidence type="ECO:0000313" key="3">
    <source>
        <dbReference type="Proteomes" id="UP000008871"/>
    </source>
</evidence>
<accession>Q0VM19</accession>
<name>Q0VM19_ALCBS</name>
<evidence type="ECO:0000256" key="1">
    <source>
        <dbReference type="HAMAP-Rule" id="MF_00934"/>
    </source>
</evidence>
<protein>
    <recommendedName>
        <fullName evidence="1">Ribosomal RNA large subunit methyltransferase J</fullName>
        <ecNumber evidence="1">2.1.1.266</ecNumber>
    </recommendedName>
    <alternativeName>
        <fullName evidence="1">23S rRNA (adenine(2030)-N6)-methyltransferase</fullName>
    </alternativeName>
    <alternativeName>
        <fullName evidence="1">23S rRNA m6A2030 methyltransferase</fullName>
    </alternativeName>
</protein>
<dbReference type="PANTHER" id="PTHR37426">
    <property type="entry name" value="RIBOSOMAL RNA LARGE SUBUNIT METHYLTRANSFERASE J"/>
    <property type="match status" value="1"/>
</dbReference>
<dbReference type="STRING" id="393595.ABO_2331"/>
<gene>
    <name evidence="1" type="primary">rlmJ</name>
    <name evidence="2" type="ordered locus">ABO_2331</name>
</gene>
<feature type="binding site" evidence="1">
    <location>
        <position position="42"/>
    </location>
    <ligand>
        <name>S-adenosyl-L-methionine</name>
        <dbReference type="ChEBI" id="CHEBI:59789"/>
    </ligand>
</feature>
<dbReference type="HAMAP" id="MF_00934">
    <property type="entry name" value="23SrRNA_methyltr_J"/>
    <property type="match status" value="1"/>
</dbReference>
<feature type="binding site" evidence="1">
    <location>
        <position position="118"/>
    </location>
    <ligand>
        <name>S-adenosyl-L-methionine</name>
        <dbReference type="ChEBI" id="CHEBI:59789"/>
    </ligand>
</feature>
<dbReference type="GO" id="GO:0036307">
    <property type="term" value="F:23S rRNA (adenine(2030)-N(6))-methyltransferase activity"/>
    <property type="evidence" value="ECO:0007669"/>
    <property type="project" value="UniProtKB-UniRule"/>
</dbReference>
<organism evidence="2 3">
    <name type="scientific">Alcanivorax borkumensis (strain ATCC 700651 / DSM 11573 / NCIMB 13689 / SK2)</name>
    <dbReference type="NCBI Taxonomy" id="393595"/>
    <lineage>
        <taxon>Bacteria</taxon>
        <taxon>Pseudomonadati</taxon>
        <taxon>Pseudomonadota</taxon>
        <taxon>Gammaproteobacteria</taxon>
        <taxon>Oceanospirillales</taxon>
        <taxon>Alcanivoracaceae</taxon>
        <taxon>Alcanivorax</taxon>
    </lineage>
</organism>
<dbReference type="eggNOG" id="COG2961">
    <property type="taxonomic scope" value="Bacteria"/>
</dbReference>
<comment type="subunit">
    <text evidence="1">Monomer.</text>
</comment>
<dbReference type="InterPro" id="IPR007473">
    <property type="entry name" value="RlmJ"/>
</dbReference>
<comment type="similarity">
    <text evidence="1">Belongs to the RlmJ family.</text>
</comment>
<feature type="binding site" evidence="1">
    <location>
        <position position="19"/>
    </location>
    <ligand>
        <name>S-adenosyl-L-methionine</name>
        <dbReference type="ChEBI" id="CHEBI:59789"/>
    </ligand>
</feature>
<dbReference type="OrthoDB" id="9791274at2"/>
<feature type="binding site" evidence="1">
    <location>
        <position position="100"/>
    </location>
    <ligand>
        <name>S-adenosyl-L-methionine</name>
        <dbReference type="ChEBI" id="CHEBI:59789"/>
    </ligand>
</feature>
<dbReference type="EC" id="2.1.1.266" evidence="1"/>
<comment type="function">
    <text evidence="1">Specifically methylates the adenine in position 2030 of 23S rRNA.</text>
</comment>
<feature type="binding site" evidence="1">
    <location>
        <begin position="143"/>
        <end position="144"/>
    </location>
    <ligand>
        <name>S-adenosyl-L-methionine</name>
        <dbReference type="ChEBI" id="CHEBI:59789"/>
    </ligand>
</feature>